<proteinExistence type="predicted"/>
<dbReference type="AlphaFoldDB" id="A0AAV4DIB4"/>
<feature type="compositionally biased region" description="Basic and acidic residues" evidence="1">
    <location>
        <begin position="88"/>
        <end position="101"/>
    </location>
</feature>
<gene>
    <name evidence="2" type="ORF">PoB_007043400</name>
</gene>
<feature type="region of interest" description="Disordered" evidence="1">
    <location>
        <begin position="26"/>
        <end position="144"/>
    </location>
</feature>
<sequence length="144" mass="15596">MMWLCTEDAEAQAAINRAIEDVNDKIVAREKEGGEEPGDAPSTARTPDQTDESQDILTAPSTERAADPPSKAALDDSQQQQQEEQEEETKAAEGNKSKPKEVTPSTSPRYTEATSDEAPQGTTTDPTDTTPRDTTDTEGNYSSY</sequence>
<comment type="caution">
    <text evidence="2">The sequence shown here is derived from an EMBL/GenBank/DDBJ whole genome shotgun (WGS) entry which is preliminary data.</text>
</comment>
<evidence type="ECO:0000313" key="2">
    <source>
        <dbReference type="EMBL" id="GFO43929.1"/>
    </source>
</evidence>
<feature type="compositionally biased region" description="Polar residues" evidence="1">
    <location>
        <begin position="103"/>
        <end position="113"/>
    </location>
</feature>
<organism evidence="2 3">
    <name type="scientific">Plakobranchus ocellatus</name>
    <dbReference type="NCBI Taxonomy" id="259542"/>
    <lineage>
        <taxon>Eukaryota</taxon>
        <taxon>Metazoa</taxon>
        <taxon>Spiralia</taxon>
        <taxon>Lophotrochozoa</taxon>
        <taxon>Mollusca</taxon>
        <taxon>Gastropoda</taxon>
        <taxon>Heterobranchia</taxon>
        <taxon>Euthyneura</taxon>
        <taxon>Panpulmonata</taxon>
        <taxon>Sacoglossa</taxon>
        <taxon>Placobranchoidea</taxon>
        <taxon>Plakobranchidae</taxon>
        <taxon>Plakobranchus</taxon>
    </lineage>
</organism>
<dbReference type="EMBL" id="BLXT01007928">
    <property type="protein sequence ID" value="GFO43929.1"/>
    <property type="molecule type" value="Genomic_DNA"/>
</dbReference>
<name>A0AAV4DIB4_9GAST</name>
<evidence type="ECO:0000256" key="1">
    <source>
        <dbReference type="SAM" id="MobiDB-lite"/>
    </source>
</evidence>
<protein>
    <submittedName>
        <fullName evidence="2">Uncharacterized protein</fullName>
    </submittedName>
</protein>
<reference evidence="2 3" key="1">
    <citation type="journal article" date="2021" name="Elife">
        <title>Chloroplast acquisition without the gene transfer in kleptoplastic sea slugs, Plakobranchus ocellatus.</title>
        <authorList>
            <person name="Maeda T."/>
            <person name="Takahashi S."/>
            <person name="Yoshida T."/>
            <person name="Shimamura S."/>
            <person name="Takaki Y."/>
            <person name="Nagai Y."/>
            <person name="Toyoda A."/>
            <person name="Suzuki Y."/>
            <person name="Arimoto A."/>
            <person name="Ishii H."/>
            <person name="Satoh N."/>
            <person name="Nishiyama T."/>
            <person name="Hasebe M."/>
            <person name="Maruyama T."/>
            <person name="Minagawa J."/>
            <person name="Obokata J."/>
            <person name="Shigenobu S."/>
        </authorList>
    </citation>
    <scope>NUCLEOTIDE SEQUENCE [LARGE SCALE GENOMIC DNA]</scope>
</reference>
<dbReference type="Proteomes" id="UP000735302">
    <property type="component" value="Unassembled WGS sequence"/>
</dbReference>
<evidence type="ECO:0000313" key="3">
    <source>
        <dbReference type="Proteomes" id="UP000735302"/>
    </source>
</evidence>
<accession>A0AAV4DIB4</accession>
<keyword evidence="3" id="KW-1185">Reference proteome</keyword>